<evidence type="ECO:0000313" key="2">
    <source>
        <dbReference type="EMBL" id="GEN02219.1"/>
    </source>
</evidence>
<evidence type="ECO:0000313" key="3">
    <source>
        <dbReference type="Proteomes" id="UP000032673"/>
    </source>
</evidence>
<dbReference type="RefSeq" id="WP_158319883.1">
    <property type="nucleotide sequence ID" value="NZ_JBDOBY010000002.1"/>
</dbReference>
<dbReference type="EMBL" id="BAMW01000006">
    <property type="protein sequence ID" value="GAN62251.1"/>
    <property type="molecule type" value="Genomic_DNA"/>
</dbReference>
<dbReference type="Proteomes" id="UP000032673">
    <property type="component" value="Unassembled WGS sequence"/>
</dbReference>
<evidence type="ECO:0000313" key="1">
    <source>
        <dbReference type="EMBL" id="GAN62251.1"/>
    </source>
</evidence>
<protein>
    <submittedName>
        <fullName evidence="2">Uncharacterized protein</fullName>
    </submittedName>
</protein>
<comment type="caution">
    <text evidence="2">The sequence shown here is derived from an EMBL/GenBank/DDBJ whole genome shotgun (WGS) entry which is preliminary data.</text>
</comment>
<accession>A0A6N3T3U0</accession>
<reference evidence="2 4" key="2">
    <citation type="submission" date="2019-07" db="EMBL/GenBank/DDBJ databases">
        <title>Whole genome shotgun sequence of Acetobacter indonesiensis NBRC 16471.</title>
        <authorList>
            <person name="Hosoyama A."/>
            <person name="Uohara A."/>
            <person name="Ohji S."/>
            <person name="Ichikawa N."/>
        </authorList>
    </citation>
    <scope>NUCLEOTIDE SEQUENCE [LARGE SCALE GENOMIC DNA]</scope>
    <source>
        <strain evidence="2 4">NBRC 16471</strain>
    </source>
</reference>
<organism evidence="2 4">
    <name type="scientific">Acetobacter indonesiensis</name>
    <dbReference type="NCBI Taxonomy" id="104101"/>
    <lineage>
        <taxon>Bacteria</taxon>
        <taxon>Pseudomonadati</taxon>
        <taxon>Pseudomonadota</taxon>
        <taxon>Alphaproteobacteria</taxon>
        <taxon>Acetobacterales</taxon>
        <taxon>Acetobacteraceae</taxon>
        <taxon>Acetobacter</taxon>
    </lineage>
</organism>
<evidence type="ECO:0000313" key="4">
    <source>
        <dbReference type="Proteomes" id="UP000321104"/>
    </source>
</evidence>
<keyword evidence="3" id="KW-1185">Reference proteome</keyword>
<sequence length="55" mass="6115">MSHPSHSSPSALTLKKELEDLNRKIAEAEKTGSEHVHALQKRAHEVTEQLARLSS</sequence>
<proteinExistence type="predicted"/>
<gene>
    <name evidence="1" type="ORF">Abin_006_241</name>
    <name evidence="2" type="ORF">AIN02nite_02440</name>
</gene>
<name>A0A6N3T3U0_9PROT</name>
<dbReference type="EMBL" id="BJXQ01000001">
    <property type="protein sequence ID" value="GEN02219.1"/>
    <property type="molecule type" value="Genomic_DNA"/>
</dbReference>
<dbReference type="Proteomes" id="UP000321104">
    <property type="component" value="Unassembled WGS sequence"/>
</dbReference>
<dbReference type="AlphaFoldDB" id="A0A6N3T3U0"/>
<reference evidence="1 3" key="1">
    <citation type="submission" date="2012-11" db="EMBL/GenBank/DDBJ databases">
        <title>Whole genome sequence of Acetobacter indonesiensis 5H-1.</title>
        <authorList>
            <person name="Azuma Y."/>
            <person name="Higashiura N."/>
            <person name="Hirakawa H."/>
            <person name="Matsushita K."/>
        </authorList>
    </citation>
    <scope>NUCLEOTIDE SEQUENCE [LARGE SCALE GENOMIC DNA]</scope>
    <source>
        <strain evidence="1 3">5H-1</strain>
    </source>
</reference>